<sequence length="170" mass="19497">MRVAVIIAVLLTAQSLLAEQVCFEDIAASTPLSDFEVLPDGLVHQRSTGLIWQRCLYGQNWSQAQQRCEGTAVRLSWQEALQQSTMLADYSQHWRLPDIKEAMAIVERRCVDPALRRTLFAGANSEHIWTNTSIHSRPTHAWAIAMYSGKNNYKEKNQQLYVRFVRFSDE</sequence>
<feature type="domain" description="Lcl C-terminal" evidence="2">
    <location>
        <begin position="42"/>
        <end position="166"/>
    </location>
</feature>
<dbReference type="Pfam" id="PF07603">
    <property type="entry name" value="Lcl_C"/>
    <property type="match status" value="1"/>
</dbReference>
<gene>
    <name evidence="3" type="ORF">Q3O59_11530</name>
</gene>
<dbReference type="PANTHER" id="PTHR35812">
    <property type="entry name" value="LIPOPROTEIN"/>
    <property type="match status" value="1"/>
</dbReference>
<accession>A0ABT9GRN5</accession>
<reference evidence="3 4" key="1">
    <citation type="submission" date="2023-08" db="EMBL/GenBank/DDBJ databases">
        <authorList>
            <person name="Joshi A."/>
            <person name="Thite S."/>
        </authorList>
    </citation>
    <scope>NUCLEOTIDE SEQUENCE [LARGE SCALE GENOMIC DNA]</scope>
    <source>
        <strain evidence="3 4">1E1</strain>
    </source>
</reference>
<organism evidence="3 4">
    <name type="scientific">Alkalimonas delamerensis</name>
    <dbReference type="NCBI Taxonomy" id="265981"/>
    <lineage>
        <taxon>Bacteria</taxon>
        <taxon>Pseudomonadati</taxon>
        <taxon>Pseudomonadota</taxon>
        <taxon>Gammaproteobacteria</taxon>
        <taxon>Alkalimonas</taxon>
    </lineage>
</organism>
<feature type="chain" id="PRO_5045802409" evidence="1">
    <location>
        <begin position="19"/>
        <end position="170"/>
    </location>
</feature>
<feature type="signal peptide" evidence="1">
    <location>
        <begin position="1"/>
        <end position="18"/>
    </location>
</feature>
<dbReference type="InterPro" id="IPR011460">
    <property type="entry name" value="Lcl_C"/>
</dbReference>
<evidence type="ECO:0000259" key="2">
    <source>
        <dbReference type="Pfam" id="PF07603"/>
    </source>
</evidence>
<evidence type="ECO:0000313" key="4">
    <source>
        <dbReference type="Proteomes" id="UP001236258"/>
    </source>
</evidence>
<keyword evidence="1" id="KW-0732">Signal</keyword>
<name>A0ABT9GRN5_9GAMM</name>
<evidence type="ECO:0000313" key="3">
    <source>
        <dbReference type="EMBL" id="MDP4529652.1"/>
    </source>
</evidence>
<dbReference type="EMBL" id="JAUZVY010000004">
    <property type="protein sequence ID" value="MDP4529652.1"/>
    <property type="molecule type" value="Genomic_DNA"/>
</dbReference>
<dbReference type="RefSeq" id="WP_305945716.1">
    <property type="nucleotide sequence ID" value="NZ_JAUZVY010000004.1"/>
</dbReference>
<dbReference type="Proteomes" id="UP001236258">
    <property type="component" value="Unassembled WGS sequence"/>
</dbReference>
<dbReference type="PANTHER" id="PTHR35812:SF1">
    <property type="entry name" value="LIPOPROTEIN"/>
    <property type="match status" value="1"/>
</dbReference>
<comment type="caution">
    <text evidence="3">The sequence shown here is derived from an EMBL/GenBank/DDBJ whole genome shotgun (WGS) entry which is preliminary data.</text>
</comment>
<keyword evidence="4" id="KW-1185">Reference proteome</keyword>
<proteinExistence type="predicted"/>
<protein>
    <submittedName>
        <fullName evidence="3">DUF1566 domain-containing protein</fullName>
    </submittedName>
</protein>
<evidence type="ECO:0000256" key="1">
    <source>
        <dbReference type="SAM" id="SignalP"/>
    </source>
</evidence>